<dbReference type="GO" id="GO:0008622">
    <property type="term" value="C:epsilon DNA polymerase complex"/>
    <property type="evidence" value="ECO:0007669"/>
    <property type="project" value="TreeGrafter"/>
</dbReference>
<dbReference type="AlphaFoldDB" id="A0AAF3EEH4"/>
<evidence type="ECO:0000256" key="3">
    <source>
        <dbReference type="ARBA" id="ARBA00023163"/>
    </source>
</evidence>
<evidence type="ECO:0000313" key="13">
    <source>
        <dbReference type="WBParaSite" id="MBELARI_LOCUS1230"/>
    </source>
</evidence>
<keyword evidence="2" id="KW-0805">Transcription regulation</keyword>
<evidence type="ECO:0000256" key="1">
    <source>
        <dbReference type="ARBA" id="ARBA00004123"/>
    </source>
</evidence>
<evidence type="ECO:0000256" key="2">
    <source>
        <dbReference type="ARBA" id="ARBA00023015"/>
    </source>
</evidence>
<dbReference type="GO" id="GO:0006261">
    <property type="term" value="P:DNA-templated DNA replication"/>
    <property type="evidence" value="ECO:0007669"/>
    <property type="project" value="TreeGrafter"/>
</dbReference>
<evidence type="ECO:0000256" key="5">
    <source>
        <dbReference type="ARBA" id="ARBA00025911"/>
    </source>
</evidence>
<keyword evidence="11" id="KW-1185">Reference proteome</keyword>
<evidence type="ECO:0000256" key="6">
    <source>
        <dbReference type="ARBA" id="ARBA00038129"/>
    </source>
</evidence>
<organism evidence="11 13">
    <name type="scientific">Mesorhabditis belari</name>
    <dbReference type="NCBI Taxonomy" id="2138241"/>
    <lineage>
        <taxon>Eukaryota</taxon>
        <taxon>Metazoa</taxon>
        <taxon>Ecdysozoa</taxon>
        <taxon>Nematoda</taxon>
        <taxon>Chromadorea</taxon>
        <taxon>Rhabditida</taxon>
        <taxon>Rhabditina</taxon>
        <taxon>Rhabditomorpha</taxon>
        <taxon>Rhabditoidea</taxon>
        <taxon>Rhabditidae</taxon>
        <taxon>Mesorhabditinae</taxon>
        <taxon>Mesorhabditis</taxon>
    </lineage>
</organism>
<evidence type="ECO:0000256" key="8">
    <source>
        <dbReference type="ARBA" id="ARBA00042333"/>
    </source>
</evidence>
<evidence type="ECO:0000256" key="4">
    <source>
        <dbReference type="ARBA" id="ARBA00023242"/>
    </source>
</evidence>
<keyword evidence="4" id="KW-0539">Nucleus</keyword>
<dbReference type="SUPFAM" id="SSF47113">
    <property type="entry name" value="Histone-fold"/>
    <property type="match status" value="1"/>
</dbReference>
<evidence type="ECO:0000256" key="7">
    <source>
        <dbReference type="ARBA" id="ARBA00040590"/>
    </source>
</evidence>
<evidence type="ECO:0000256" key="9">
    <source>
        <dbReference type="ARBA" id="ARBA00042663"/>
    </source>
</evidence>
<dbReference type="CDD" id="cd22929">
    <property type="entry name" value="HFD_POLE4-like"/>
    <property type="match status" value="1"/>
</dbReference>
<dbReference type="Pfam" id="PF00125">
    <property type="entry name" value="Histone"/>
    <property type="match status" value="1"/>
</dbReference>
<dbReference type="Gene3D" id="1.10.20.10">
    <property type="entry name" value="Histone, subunit A"/>
    <property type="match status" value="1"/>
</dbReference>
<evidence type="ECO:0000313" key="11">
    <source>
        <dbReference type="Proteomes" id="UP000887575"/>
    </source>
</evidence>
<comment type="subcellular location">
    <subcellularLocation>
        <location evidence="1">Nucleus</location>
    </subcellularLocation>
</comment>
<dbReference type="PANTHER" id="PTHR10252:SF79">
    <property type="entry name" value="DNA POLYMERASE EPSILON SUBUNIT 4"/>
    <property type="match status" value="1"/>
</dbReference>
<evidence type="ECO:0000259" key="10">
    <source>
        <dbReference type="Pfam" id="PF00125"/>
    </source>
</evidence>
<dbReference type="PANTHER" id="PTHR10252">
    <property type="entry name" value="HISTONE-LIKE TRANSCRIPTION FACTOR CCAAT-RELATED"/>
    <property type="match status" value="1"/>
</dbReference>
<dbReference type="InterPro" id="IPR009072">
    <property type="entry name" value="Histone-fold"/>
</dbReference>
<dbReference type="GO" id="GO:0046982">
    <property type="term" value="F:protein heterodimerization activity"/>
    <property type="evidence" value="ECO:0007669"/>
    <property type="project" value="InterPro"/>
</dbReference>
<comment type="similarity">
    <text evidence="6">Belongs to the NFYC/HAP5 subunit family.</text>
</comment>
<proteinExistence type="inferred from homology"/>
<comment type="subunit">
    <text evidence="5">Heterotrimeric transcription factor composed of three components, NF-YA, NF-YB and NF-YC. NF-YB and NF-YC must interact and dimerize for NF-YA association and DNA binding.</text>
</comment>
<dbReference type="WBParaSite" id="MBELARI_LOCUS12192">
    <property type="protein sequence ID" value="MBELARI_LOCUS12192"/>
    <property type="gene ID" value="MBELARI_LOCUS12192"/>
</dbReference>
<protein>
    <recommendedName>
        <fullName evidence="7">Nuclear transcription factor Y subunit gamma</fullName>
    </recommendedName>
    <alternativeName>
        <fullName evidence="8">CAAT box DNA-binding protein subunit C</fullName>
    </alternativeName>
    <alternativeName>
        <fullName evidence="9">Nuclear transcription factor Y subunit C</fullName>
    </alternativeName>
</protein>
<dbReference type="GO" id="GO:0003677">
    <property type="term" value="F:DNA binding"/>
    <property type="evidence" value="ECO:0007669"/>
    <property type="project" value="InterPro"/>
</dbReference>
<dbReference type="InterPro" id="IPR007125">
    <property type="entry name" value="H2A/H2B/H3"/>
</dbReference>
<name>A0AAF3EEH4_9BILA</name>
<sequence length="145" mass="16515">MSDVEEVDLVDFDAIKLQFPFSKIRGICQLDPDLDGISAEAVKLIGKATEYFIEELATASYTQAILEKRKTVNKKDIDKVIEIDPTFEFLEDALDEWLEDVLDKTTEEDKENEEMTAPNETDEVMDEMVPLPATINPNSHVEELF</sequence>
<dbReference type="WBParaSite" id="MBELARI_LOCUS1230">
    <property type="protein sequence ID" value="MBELARI_LOCUS1230"/>
    <property type="gene ID" value="MBELARI_LOCUS1230"/>
</dbReference>
<reference evidence="12 13" key="1">
    <citation type="submission" date="2024-02" db="UniProtKB">
        <authorList>
            <consortium name="WormBaseParasite"/>
        </authorList>
    </citation>
    <scope>IDENTIFICATION</scope>
</reference>
<dbReference type="InterPro" id="IPR050568">
    <property type="entry name" value="Transcr_DNA_Rep_Reg"/>
</dbReference>
<evidence type="ECO:0000313" key="12">
    <source>
        <dbReference type="WBParaSite" id="MBELARI_LOCUS12192"/>
    </source>
</evidence>
<feature type="domain" description="Core Histone H2A/H2B/H3" evidence="10">
    <location>
        <begin position="18"/>
        <end position="82"/>
    </location>
</feature>
<accession>A0AAF3EEH4</accession>
<keyword evidence="3" id="KW-0804">Transcription</keyword>
<dbReference type="Proteomes" id="UP000887575">
    <property type="component" value="Unassembled WGS sequence"/>
</dbReference>